<gene>
    <name evidence="1" type="ORF">ECRASSUSDP1_LOCUS9944</name>
</gene>
<name>A0AAD1UG07_EUPCR</name>
<organism evidence="1 2">
    <name type="scientific">Euplotes crassus</name>
    <dbReference type="NCBI Taxonomy" id="5936"/>
    <lineage>
        <taxon>Eukaryota</taxon>
        <taxon>Sar</taxon>
        <taxon>Alveolata</taxon>
        <taxon>Ciliophora</taxon>
        <taxon>Intramacronucleata</taxon>
        <taxon>Spirotrichea</taxon>
        <taxon>Hypotrichia</taxon>
        <taxon>Euplotida</taxon>
        <taxon>Euplotidae</taxon>
        <taxon>Moneuplotes</taxon>
    </lineage>
</organism>
<accession>A0AAD1UG07</accession>
<proteinExistence type="predicted"/>
<dbReference type="Proteomes" id="UP001295684">
    <property type="component" value="Unassembled WGS sequence"/>
</dbReference>
<keyword evidence="2" id="KW-1185">Reference proteome</keyword>
<protein>
    <submittedName>
        <fullName evidence="1">Uncharacterized protein</fullName>
    </submittedName>
</protein>
<dbReference type="EMBL" id="CAMPGE010009784">
    <property type="protein sequence ID" value="CAI2368648.1"/>
    <property type="molecule type" value="Genomic_DNA"/>
</dbReference>
<reference evidence="1" key="1">
    <citation type="submission" date="2023-07" db="EMBL/GenBank/DDBJ databases">
        <authorList>
            <consortium name="AG Swart"/>
            <person name="Singh M."/>
            <person name="Singh A."/>
            <person name="Seah K."/>
            <person name="Emmerich C."/>
        </authorList>
    </citation>
    <scope>NUCLEOTIDE SEQUENCE</scope>
    <source>
        <strain evidence="1">DP1</strain>
    </source>
</reference>
<sequence>MSVNLDIFKSYNKVIKSLNSSSMNIKPSLSNTTEWNSSFRKSFQKVGRKKLIFPSSPLTNEGLRNLQTNVDSQRITNEVSSVVQLKGNKNPYCRRCKKFKQGYTISKLTNTIIKRKTIYNNSNYCICKRRSEIPKGHLRLKDNVMVQKSFHFKPPVLINPKAATSSRSKKNPSCKNSKRITFYSGNTGATFEGGQASAKMPFVNHNDFVRKKNFSSLENTNPSHRRIKSKIEVDRMQNMYEMFLKSSGRGKNFKNREDEDTFMREISSGKDSHGSRPQTPKKMETLFIKSEKFKGGEYPASLLFMDFNRRELIDNFFAQGTVVNDEEKKEKLNREIYQKFNSKYGLSRAKNQDSKIISNNIKIKLMLKDKMKLQ</sequence>
<comment type="caution">
    <text evidence="1">The sequence shown here is derived from an EMBL/GenBank/DDBJ whole genome shotgun (WGS) entry which is preliminary data.</text>
</comment>
<evidence type="ECO:0000313" key="2">
    <source>
        <dbReference type="Proteomes" id="UP001295684"/>
    </source>
</evidence>
<evidence type="ECO:0000313" key="1">
    <source>
        <dbReference type="EMBL" id="CAI2368648.1"/>
    </source>
</evidence>
<dbReference type="AlphaFoldDB" id="A0AAD1UG07"/>